<evidence type="ECO:0000313" key="3">
    <source>
        <dbReference type="Proteomes" id="UP000297496"/>
    </source>
</evidence>
<organism evidence="2 3">
    <name type="scientific">Nocardioides eburneiflavus</name>
    <dbReference type="NCBI Taxonomy" id="2518372"/>
    <lineage>
        <taxon>Bacteria</taxon>
        <taxon>Bacillati</taxon>
        <taxon>Actinomycetota</taxon>
        <taxon>Actinomycetes</taxon>
        <taxon>Propionibacteriales</taxon>
        <taxon>Nocardioidaceae</taxon>
        <taxon>Nocardioides</taxon>
    </lineage>
</organism>
<proteinExistence type="predicted"/>
<dbReference type="Pfam" id="PF08378">
    <property type="entry name" value="NERD"/>
    <property type="match status" value="1"/>
</dbReference>
<dbReference type="AlphaFoldDB" id="A0A4Z1CNU7"/>
<dbReference type="OrthoDB" id="5793358at2"/>
<protein>
    <submittedName>
        <fullName evidence="2">NERD domain-containing protein</fullName>
    </submittedName>
</protein>
<dbReference type="InterPro" id="IPR011528">
    <property type="entry name" value="NERD"/>
</dbReference>
<comment type="caution">
    <text evidence="2">The sequence shown here is derived from an EMBL/GenBank/DDBJ whole genome shotgun (WGS) entry which is preliminary data.</text>
</comment>
<name>A0A4Z1CNU7_9ACTN</name>
<reference evidence="2 3" key="1">
    <citation type="submission" date="2019-04" db="EMBL/GenBank/DDBJ databases">
        <title>Three New Species of Nocardioides, Nocardioides euryhalodurans sp. nov., Nocardioides seonyuensis sp. nov. and Nocardioides eburneoflavus sp. nov. Isolated from Soil.</title>
        <authorList>
            <person name="Roh S.G."/>
            <person name="Lee C."/>
            <person name="Kim M.-K."/>
            <person name="Kim S.B."/>
        </authorList>
    </citation>
    <scope>NUCLEOTIDE SEQUENCE [LARGE SCALE GENOMIC DNA]</scope>
    <source>
        <strain evidence="2 3">MMS17-SY213</strain>
    </source>
</reference>
<evidence type="ECO:0000313" key="2">
    <source>
        <dbReference type="EMBL" id="TGN66636.1"/>
    </source>
</evidence>
<accession>A0A4Z1CNU7</accession>
<keyword evidence="3" id="KW-1185">Reference proteome</keyword>
<evidence type="ECO:0000259" key="1">
    <source>
        <dbReference type="PROSITE" id="PS50965"/>
    </source>
</evidence>
<sequence>MLNVHTDERAWRIGADGEEAVGDQLEKMARKNPRWHVLHAVPVGERGSDIDHLVIGPAGIFTINAKHHPGAKIWVGKDQLRVNGHVEPYIRNSRFEAKRASRILSAAVGFEVVVDALVILFGVEDITIKTQPGEKDGSTVHVKYRRQAVRWLGQQATRLSDDQVEAIYEQSRRSTTWVAPS</sequence>
<dbReference type="Proteomes" id="UP000297496">
    <property type="component" value="Unassembled WGS sequence"/>
</dbReference>
<feature type="domain" description="NERD" evidence="1">
    <location>
        <begin position="13"/>
        <end position="127"/>
    </location>
</feature>
<gene>
    <name evidence="2" type="ORF">EXE59_02935</name>
</gene>
<dbReference type="PROSITE" id="PS50965">
    <property type="entry name" value="NERD"/>
    <property type="match status" value="1"/>
</dbReference>
<dbReference type="EMBL" id="SRRO01000001">
    <property type="protein sequence ID" value="TGN66636.1"/>
    <property type="molecule type" value="Genomic_DNA"/>
</dbReference>